<dbReference type="Pfam" id="PF07730">
    <property type="entry name" value="HisKA_3"/>
    <property type="match status" value="1"/>
</dbReference>
<gene>
    <name evidence="6" type="ORF">OGH68_17620</name>
</gene>
<reference evidence="6" key="1">
    <citation type="submission" date="2022-10" db="EMBL/GenBank/DDBJ databases">
        <title>Cytochrome P450 Catalyzes Benzene Ring Formation in the Biosynthesis of Trialkyl-Substituted Aromatic Polyketides.</title>
        <authorList>
            <person name="Zhao E."/>
            <person name="Ge H."/>
        </authorList>
    </citation>
    <scope>NUCLEOTIDE SEQUENCE</scope>
    <source>
        <strain evidence="6">NA0869</strain>
    </source>
</reference>
<keyword evidence="4" id="KW-1133">Transmembrane helix</keyword>
<keyword evidence="3" id="KW-0902">Two-component regulatory system</keyword>
<keyword evidence="4" id="KW-0812">Transmembrane</keyword>
<dbReference type="SUPFAM" id="SSF55874">
    <property type="entry name" value="ATPase domain of HSP90 chaperone/DNA topoisomerase II/histidine kinase"/>
    <property type="match status" value="1"/>
</dbReference>
<protein>
    <submittedName>
        <fullName evidence="6">Histidine kinase</fullName>
    </submittedName>
</protein>
<dbReference type="InterPro" id="IPR036890">
    <property type="entry name" value="HATPase_C_sf"/>
</dbReference>
<feature type="transmembrane region" description="Helical" evidence="4">
    <location>
        <begin position="170"/>
        <end position="193"/>
    </location>
</feature>
<dbReference type="InterPro" id="IPR011712">
    <property type="entry name" value="Sig_transdc_His_kin_sub3_dim/P"/>
</dbReference>
<feature type="transmembrane region" description="Helical" evidence="4">
    <location>
        <begin position="116"/>
        <end position="133"/>
    </location>
</feature>
<evidence type="ECO:0000259" key="5">
    <source>
        <dbReference type="Pfam" id="PF07730"/>
    </source>
</evidence>
<dbReference type="RefSeq" id="WP_264245120.1">
    <property type="nucleotide sequence ID" value="NZ_CP107567.1"/>
</dbReference>
<dbReference type="CDD" id="cd16917">
    <property type="entry name" value="HATPase_UhpB-NarQ-NarX-like"/>
    <property type="match status" value="1"/>
</dbReference>
<dbReference type="PANTHER" id="PTHR24421:SF63">
    <property type="entry name" value="SENSOR HISTIDINE KINASE DESK"/>
    <property type="match status" value="1"/>
</dbReference>
<feature type="domain" description="Signal transduction histidine kinase subgroup 3 dimerisation and phosphoacceptor" evidence="5">
    <location>
        <begin position="211"/>
        <end position="279"/>
    </location>
</feature>
<dbReference type="Gene3D" id="3.30.565.10">
    <property type="entry name" value="Histidine kinase-like ATPase, C-terminal domain"/>
    <property type="match status" value="1"/>
</dbReference>
<evidence type="ECO:0000256" key="1">
    <source>
        <dbReference type="ARBA" id="ARBA00022679"/>
    </source>
</evidence>
<name>A0ABY6IA97_STRPE</name>
<evidence type="ECO:0000256" key="2">
    <source>
        <dbReference type="ARBA" id="ARBA00022777"/>
    </source>
</evidence>
<sequence>MPPVLREHHRGQERIELYTHLSLYLLVLLEPILLIIWLVSAPPMANGRSLTWPLTALGLLQTVACVELLRAGLAPPAPHGSRHRLRVAFAAASSLAAMVVPLALYPRPPLLDADAVELMAGGALTFLAGPLVMAWPLSAALALLTGLAACGALAAGALDTPGGVIAEAGVVGLVAGVAFCCAHWFSGWTLGVVRELRRTREVQARLAVAEERLRFARDLHDVLGRNLTVMALKSELAVALNQQGQAGQAAAQMADVQRIAQESQDEVRAVVRGYRTADLLTEIEGARSVLRAAGVNCRVEGRAELEDERQSALAWAVREGTTNVLRHSEARWCAITLSVQDNRTVVLTIENDGVDRGCTPKGGGGIVGLTERLAALGGTVEAGPRSDGRFALCVRLPLEPSQALETMPS</sequence>
<accession>A0ABY6IA97</accession>
<feature type="transmembrane region" description="Helical" evidence="4">
    <location>
        <begin position="52"/>
        <end position="73"/>
    </location>
</feature>
<dbReference type="PANTHER" id="PTHR24421">
    <property type="entry name" value="NITRATE/NITRITE SENSOR PROTEIN NARX-RELATED"/>
    <property type="match status" value="1"/>
</dbReference>
<keyword evidence="1" id="KW-0808">Transferase</keyword>
<dbReference type="InterPro" id="IPR050482">
    <property type="entry name" value="Sensor_HK_TwoCompSys"/>
</dbReference>
<dbReference type="Proteomes" id="UP001163878">
    <property type="component" value="Chromosome"/>
</dbReference>
<keyword evidence="7" id="KW-1185">Reference proteome</keyword>
<feature type="transmembrane region" description="Helical" evidence="4">
    <location>
        <begin position="140"/>
        <end position="158"/>
    </location>
</feature>
<dbReference type="GO" id="GO:0016301">
    <property type="term" value="F:kinase activity"/>
    <property type="evidence" value="ECO:0007669"/>
    <property type="project" value="UniProtKB-KW"/>
</dbReference>
<feature type="transmembrane region" description="Helical" evidence="4">
    <location>
        <begin position="21"/>
        <end position="40"/>
    </location>
</feature>
<feature type="transmembrane region" description="Helical" evidence="4">
    <location>
        <begin position="85"/>
        <end position="104"/>
    </location>
</feature>
<dbReference type="EMBL" id="CP107567">
    <property type="protein sequence ID" value="UYQ63120.1"/>
    <property type="molecule type" value="Genomic_DNA"/>
</dbReference>
<evidence type="ECO:0000313" key="6">
    <source>
        <dbReference type="EMBL" id="UYQ63120.1"/>
    </source>
</evidence>
<evidence type="ECO:0000256" key="3">
    <source>
        <dbReference type="ARBA" id="ARBA00023012"/>
    </source>
</evidence>
<organism evidence="6 7">
    <name type="scientific">Streptomyces peucetius</name>
    <dbReference type="NCBI Taxonomy" id="1950"/>
    <lineage>
        <taxon>Bacteria</taxon>
        <taxon>Bacillati</taxon>
        <taxon>Actinomycetota</taxon>
        <taxon>Actinomycetes</taxon>
        <taxon>Kitasatosporales</taxon>
        <taxon>Streptomycetaceae</taxon>
        <taxon>Streptomyces</taxon>
    </lineage>
</organism>
<dbReference type="Gene3D" id="1.20.5.1930">
    <property type="match status" value="1"/>
</dbReference>
<evidence type="ECO:0000313" key="7">
    <source>
        <dbReference type="Proteomes" id="UP001163878"/>
    </source>
</evidence>
<keyword evidence="2 6" id="KW-0418">Kinase</keyword>
<evidence type="ECO:0000256" key="4">
    <source>
        <dbReference type="SAM" id="Phobius"/>
    </source>
</evidence>
<keyword evidence="4" id="KW-0472">Membrane</keyword>
<proteinExistence type="predicted"/>